<dbReference type="SUPFAM" id="SSF55874">
    <property type="entry name" value="ATPase domain of HSP90 chaperone/DNA topoisomerase II/histidine kinase"/>
    <property type="match status" value="1"/>
</dbReference>
<dbReference type="Gene3D" id="3.30.565.10">
    <property type="entry name" value="Histidine kinase-like ATPase, C-terminal domain"/>
    <property type="match status" value="1"/>
</dbReference>
<evidence type="ECO:0000256" key="5">
    <source>
        <dbReference type="ARBA" id="ARBA00022679"/>
    </source>
</evidence>
<dbReference type="PANTHER" id="PTHR45436">
    <property type="entry name" value="SENSOR HISTIDINE KINASE YKOH"/>
    <property type="match status" value="1"/>
</dbReference>
<evidence type="ECO:0000256" key="9">
    <source>
        <dbReference type="ARBA" id="ARBA00023012"/>
    </source>
</evidence>
<evidence type="ECO:0000313" key="14">
    <source>
        <dbReference type="EMBL" id="UZJ25916.1"/>
    </source>
</evidence>
<dbReference type="Gene3D" id="6.10.340.10">
    <property type="match status" value="1"/>
</dbReference>
<keyword evidence="9" id="KW-0902">Two-component regulatory system</keyword>
<dbReference type="GO" id="GO:0016301">
    <property type="term" value="F:kinase activity"/>
    <property type="evidence" value="ECO:0007669"/>
    <property type="project" value="UniProtKB-KW"/>
</dbReference>
<dbReference type="PRINTS" id="PR00344">
    <property type="entry name" value="BCTRLSENSOR"/>
</dbReference>
<evidence type="ECO:0000256" key="8">
    <source>
        <dbReference type="ARBA" id="ARBA00022989"/>
    </source>
</evidence>
<dbReference type="Pfam" id="PF02518">
    <property type="entry name" value="HATPase_c"/>
    <property type="match status" value="1"/>
</dbReference>
<keyword evidence="10 11" id="KW-0472">Membrane</keyword>
<dbReference type="CDD" id="cd06225">
    <property type="entry name" value="HAMP"/>
    <property type="match status" value="1"/>
</dbReference>
<dbReference type="Proteomes" id="UP001164965">
    <property type="component" value="Chromosome"/>
</dbReference>
<evidence type="ECO:0000259" key="12">
    <source>
        <dbReference type="PROSITE" id="PS50109"/>
    </source>
</evidence>
<name>A0ABY6P3S8_9NOCA</name>
<dbReference type="Pfam" id="PF00672">
    <property type="entry name" value="HAMP"/>
    <property type="match status" value="1"/>
</dbReference>
<dbReference type="InterPro" id="IPR003660">
    <property type="entry name" value="HAMP_dom"/>
</dbReference>
<evidence type="ECO:0000256" key="6">
    <source>
        <dbReference type="ARBA" id="ARBA00022692"/>
    </source>
</evidence>
<feature type="domain" description="HAMP" evidence="13">
    <location>
        <begin position="98"/>
        <end position="151"/>
    </location>
</feature>
<keyword evidence="15" id="KW-1185">Reference proteome</keyword>
<evidence type="ECO:0000313" key="15">
    <source>
        <dbReference type="Proteomes" id="UP001164965"/>
    </source>
</evidence>
<dbReference type="InterPro" id="IPR036890">
    <property type="entry name" value="HATPase_C_sf"/>
</dbReference>
<comment type="catalytic activity">
    <reaction evidence="1">
        <text>ATP + protein L-histidine = ADP + protein N-phospho-L-histidine.</text>
        <dbReference type="EC" id="2.7.13.3"/>
    </reaction>
</comment>
<keyword evidence="4" id="KW-0597">Phosphoprotein</keyword>
<dbReference type="EC" id="2.7.13.3" evidence="3"/>
<proteinExistence type="predicted"/>
<comment type="subcellular location">
    <subcellularLocation>
        <location evidence="2">Cell membrane</location>
    </subcellularLocation>
</comment>
<evidence type="ECO:0000256" key="11">
    <source>
        <dbReference type="SAM" id="Phobius"/>
    </source>
</evidence>
<evidence type="ECO:0000256" key="4">
    <source>
        <dbReference type="ARBA" id="ARBA00022553"/>
    </source>
</evidence>
<keyword evidence="8 11" id="KW-1133">Transmembrane helix</keyword>
<dbReference type="EMBL" id="CP110615">
    <property type="protein sequence ID" value="UZJ25916.1"/>
    <property type="molecule type" value="Genomic_DNA"/>
</dbReference>
<keyword evidence="6 11" id="KW-0812">Transmembrane</keyword>
<dbReference type="InterPro" id="IPR005467">
    <property type="entry name" value="His_kinase_dom"/>
</dbReference>
<gene>
    <name evidence="14" type="ORF">RHODO2019_05640</name>
</gene>
<dbReference type="PANTHER" id="PTHR45436:SF5">
    <property type="entry name" value="SENSOR HISTIDINE KINASE TRCS"/>
    <property type="match status" value="1"/>
</dbReference>
<feature type="domain" description="Histidine kinase" evidence="12">
    <location>
        <begin position="159"/>
        <end position="366"/>
    </location>
</feature>
<reference evidence="14" key="1">
    <citation type="submission" date="2022-10" db="EMBL/GenBank/DDBJ databases">
        <title>Rhodococcus sp.75.</title>
        <authorList>
            <person name="Sun M."/>
        </authorList>
    </citation>
    <scope>NUCLEOTIDE SEQUENCE</scope>
    <source>
        <strain evidence="14">75</strain>
    </source>
</reference>
<dbReference type="Gene3D" id="1.10.287.130">
    <property type="match status" value="1"/>
</dbReference>
<dbReference type="CDD" id="cd00082">
    <property type="entry name" value="HisKA"/>
    <property type="match status" value="1"/>
</dbReference>
<evidence type="ECO:0000259" key="13">
    <source>
        <dbReference type="PROSITE" id="PS50885"/>
    </source>
</evidence>
<dbReference type="SMART" id="SM00387">
    <property type="entry name" value="HATPase_c"/>
    <property type="match status" value="1"/>
</dbReference>
<dbReference type="InterPro" id="IPR003661">
    <property type="entry name" value="HisK_dim/P_dom"/>
</dbReference>
<dbReference type="InterPro" id="IPR003594">
    <property type="entry name" value="HATPase_dom"/>
</dbReference>
<keyword evidence="5" id="KW-0808">Transferase</keyword>
<dbReference type="CDD" id="cd00075">
    <property type="entry name" value="HATPase"/>
    <property type="match status" value="1"/>
</dbReference>
<organism evidence="14 15">
    <name type="scientific">Rhodococcus antarcticus</name>
    <dbReference type="NCBI Taxonomy" id="2987751"/>
    <lineage>
        <taxon>Bacteria</taxon>
        <taxon>Bacillati</taxon>
        <taxon>Actinomycetota</taxon>
        <taxon>Actinomycetes</taxon>
        <taxon>Mycobacteriales</taxon>
        <taxon>Nocardiaceae</taxon>
        <taxon>Rhodococcus</taxon>
    </lineage>
</organism>
<evidence type="ECO:0000256" key="10">
    <source>
        <dbReference type="ARBA" id="ARBA00023136"/>
    </source>
</evidence>
<dbReference type="SMART" id="SM00304">
    <property type="entry name" value="HAMP"/>
    <property type="match status" value="1"/>
</dbReference>
<dbReference type="PROSITE" id="PS50885">
    <property type="entry name" value="HAMP"/>
    <property type="match status" value="1"/>
</dbReference>
<dbReference type="InterPro" id="IPR004358">
    <property type="entry name" value="Sig_transdc_His_kin-like_C"/>
</dbReference>
<evidence type="ECO:0000256" key="1">
    <source>
        <dbReference type="ARBA" id="ARBA00000085"/>
    </source>
</evidence>
<dbReference type="InterPro" id="IPR036097">
    <property type="entry name" value="HisK_dim/P_sf"/>
</dbReference>
<evidence type="ECO:0000256" key="3">
    <source>
        <dbReference type="ARBA" id="ARBA00012438"/>
    </source>
</evidence>
<accession>A0ABY6P3S8</accession>
<dbReference type="SMART" id="SM00388">
    <property type="entry name" value="HisKA"/>
    <property type="match status" value="1"/>
</dbReference>
<keyword evidence="7 14" id="KW-0418">Kinase</keyword>
<protein>
    <recommendedName>
        <fullName evidence="3">histidine kinase</fullName>
        <ecNumber evidence="3">2.7.13.3</ecNumber>
    </recommendedName>
</protein>
<evidence type="ECO:0000256" key="7">
    <source>
        <dbReference type="ARBA" id="ARBA00022777"/>
    </source>
</evidence>
<feature type="transmembrane region" description="Helical" evidence="11">
    <location>
        <begin position="79"/>
        <end position="96"/>
    </location>
</feature>
<sequence>MSRPSLGLRLRLTALATVVVALAGALLLVLGWVLAGQVANDLPVSAGAPVVVDGVVTDSGVLAATLRAQAQSAVLSRGALAYPLVVVAAALVSWVLTGRALRPLHRVTATARRLSQESLDERIRLDGPRDEVRELAETFDTMLDRLQAAFDAQQRFVADASHELRTPLAVMRTEVDVTLADPDADVAELRRMGEVLRAATDRAEAMVAGLLVVARSRASGLDVHEPVDVAELVPGALAAVAGEVRGRDLRVGTELAPLHTVGDPALLDRVVGNLVENAVRHNSDGGWLHVRTGAPGLVVSSSGAVVGDVAALFEPFHRGGPGRTGHRGSGLGLAIVSAVVAAHGGTVHAEPVEGGGLTVTVVLPAP</sequence>
<evidence type="ECO:0000256" key="2">
    <source>
        <dbReference type="ARBA" id="ARBA00004236"/>
    </source>
</evidence>
<dbReference type="RefSeq" id="WP_265384020.1">
    <property type="nucleotide sequence ID" value="NZ_CP110615.1"/>
</dbReference>
<dbReference type="PROSITE" id="PS50109">
    <property type="entry name" value="HIS_KIN"/>
    <property type="match status" value="1"/>
</dbReference>
<dbReference type="SUPFAM" id="SSF47384">
    <property type="entry name" value="Homodimeric domain of signal transducing histidine kinase"/>
    <property type="match status" value="1"/>
</dbReference>
<dbReference type="InterPro" id="IPR050428">
    <property type="entry name" value="TCS_sensor_his_kinase"/>
</dbReference>
<dbReference type="SUPFAM" id="SSF158472">
    <property type="entry name" value="HAMP domain-like"/>
    <property type="match status" value="1"/>
</dbReference>
<dbReference type="Pfam" id="PF00512">
    <property type="entry name" value="HisKA"/>
    <property type="match status" value="1"/>
</dbReference>